<comment type="subcellular location">
    <subcellularLocation>
        <location evidence="1">Membrane</location>
        <topology evidence="1">Multi-pass membrane protein</topology>
    </subcellularLocation>
</comment>
<keyword evidence="6" id="KW-0732">Signal</keyword>
<dbReference type="PROSITE" id="PS50261">
    <property type="entry name" value="G_PROTEIN_RECEP_F2_4"/>
    <property type="match status" value="1"/>
</dbReference>
<dbReference type="GO" id="GO:0004930">
    <property type="term" value="F:G protein-coupled receptor activity"/>
    <property type="evidence" value="ECO:0007669"/>
    <property type="project" value="InterPro"/>
</dbReference>
<evidence type="ECO:0000256" key="5">
    <source>
        <dbReference type="SAM" id="Phobius"/>
    </source>
</evidence>
<accession>A0AAW2A240</accession>
<evidence type="ECO:0000256" key="2">
    <source>
        <dbReference type="ARBA" id="ARBA00022692"/>
    </source>
</evidence>
<dbReference type="Pfam" id="PF22261">
    <property type="entry name" value="GPR128_GAIN_subdom_B"/>
    <property type="match status" value="1"/>
</dbReference>
<feature type="transmembrane region" description="Helical" evidence="5">
    <location>
        <begin position="627"/>
        <end position="651"/>
    </location>
</feature>
<dbReference type="Pfam" id="PF22259">
    <property type="entry name" value="GPR128_GAIN_subdomA"/>
    <property type="match status" value="1"/>
</dbReference>
<feature type="transmembrane region" description="Helical" evidence="5">
    <location>
        <begin position="436"/>
        <end position="455"/>
    </location>
</feature>
<dbReference type="EMBL" id="JAWDJR010000010">
    <property type="protein sequence ID" value="KAK9967730.1"/>
    <property type="molecule type" value="Genomic_DNA"/>
</dbReference>
<proteinExistence type="predicted"/>
<dbReference type="Gene3D" id="2.10.25.10">
    <property type="entry name" value="Laminin"/>
    <property type="match status" value="1"/>
</dbReference>
<dbReference type="InterPro" id="IPR053986">
    <property type="entry name" value="GPR128_GAIN_subdom_B"/>
</dbReference>
<dbReference type="GO" id="GO:0007166">
    <property type="term" value="P:cell surface receptor signaling pathway"/>
    <property type="evidence" value="ECO:0007669"/>
    <property type="project" value="InterPro"/>
</dbReference>
<feature type="transmembrane region" description="Helical" evidence="5">
    <location>
        <begin position="530"/>
        <end position="551"/>
    </location>
</feature>
<dbReference type="InterPro" id="IPR017981">
    <property type="entry name" value="GPCR_2-like_7TM"/>
</dbReference>
<dbReference type="Pfam" id="PF22257">
    <property type="entry name" value="GPR128_N"/>
    <property type="match status" value="1"/>
</dbReference>
<keyword evidence="3 5" id="KW-1133">Transmembrane helix</keyword>
<gene>
    <name evidence="8" type="ORF">ABG768_002107</name>
</gene>
<dbReference type="InterPro" id="IPR000203">
    <property type="entry name" value="GPS"/>
</dbReference>
<evidence type="ECO:0000313" key="9">
    <source>
        <dbReference type="Proteomes" id="UP001479290"/>
    </source>
</evidence>
<sequence length="728" mass="80684">MDHFLLLILTSAVFEQTWCQTNTSASINFSTTLSTSTLQSTSQKPTTTARQSTTLSKPNLVCENKGTLQNGICLCPDDWTGTTCNISNFCPEQNLLQFTFPKTVLGQFASSVERCSSQTPNGGIPEASALCNMSTRSFDPPNNLDCGLTLDSIKADISKAAPEQVLKLASSTQILTSIPERLTANNITNAAKITNILLSDATTQSMEITVSAVATVSQLLSANHEMYSAVDHAAINDLTKTLQKLSLRGNSNPLLVQSNIAVQSLKGQTPIKRVQLTSFKDFNKDVGFVLYDSDQFFQSKSFQPSLDAKRRVISASLQDYLGFDNIEFTVTPSVDSTLSLNNFACVFWDYTKNDWNTEGCTKTKNPSGNAVCSCKPKKFENANFAILMTFDINYQYSEALHWISITGCALSIVGLFVTAVYQIITRKSRGGSPTLLIVNICISMTVFYLLFIFGINNPVQHLKVAKLSEQNMVPDTDQHKYPDEGPCTAFTALLQYFLLATFTWNTLYGINVFLLFINRVSGTPPWFPKVSLATGWGLPAVIVGISLGSTYSVNEPLGYRQEEFCWLASLDHKQKFSLGKPMFWGFLLPLMLMLISNAAILLHFSHNICRTNPNLNRSRRTPLKKKILSSFSLAVMLGLSWVTGYILLITHETTLKLILSVVFCLFNTTQGVQIFILFSLRPLINANPAFMDSLRLSNVGFHRKTFALWKNKIPESNESYRSTDSELA</sequence>
<evidence type="ECO:0000256" key="4">
    <source>
        <dbReference type="ARBA" id="ARBA00023136"/>
    </source>
</evidence>
<name>A0AAW2A240_CULAL</name>
<feature type="transmembrane region" description="Helical" evidence="5">
    <location>
        <begin position="657"/>
        <end position="678"/>
    </location>
</feature>
<evidence type="ECO:0000256" key="3">
    <source>
        <dbReference type="ARBA" id="ARBA00022989"/>
    </source>
</evidence>
<feature type="transmembrane region" description="Helical" evidence="5">
    <location>
        <begin position="496"/>
        <end position="518"/>
    </location>
</feature>
<evidence type="ECO:0000256" key="6">
    <source>
        <dbReference type="SAM" id="SignalP"/>
    </source>
</evidence>
<feature type="transmembrane region" description="Helical" evidence="5">
    <location>
        <begin position="583"/>
        <end position="606"/>
    </location>
</feature>
<dbReference type="AlphaFoldDB" id="A0AAW2A240"/>
<feature type="chain" id="PRO_5043979849" description="G-protein coupled receptors family 2 profile 2 domain-containing protein" evidence="6">
    <location>
        <begin position="20"/>
        <end position="728"/>
    </location>
</feature>
<dbReference type="PANTHER" id="PTHR47767">
    <property type="entry name" value="ADHESION G PROTEIN-COUPLED RECEPTOR G7"/>
    <property type="match status" value="1"/>
</dbReference>
<feature type="transmembrane region" description="Helical" evidence="5">
    <location>
        <begin position="399"/>
        <end position="424"/>
    </location>
</feature>
<dbReference type="InterPro" id="IPR046338">
    <property type="entry name" value="GAIN_dom_sf"/>
</dbReference>
<dbReference type="InterPro" id="IPR053985">
    <property type="entry name" value="GPR128_GAIN_subdom_A"/>
</dbReference>
<dbReference type="GO" id="GO:0016020">
    <property type="term" value="C:membrane"/>
    <property type="evidence" value="ECO:0007669"/>
    <property type="project" value="UniProtKB-SubCell"/>
</dbReference>
<dbReference type="InterPro" id="IPR000832">
    <property type="entry name" value="GPCR_2_secretin-like"/>
</dbReference>
<feature type="signal peptide" evidence="6">
    <location>
        <begin position="1"/>
        <end position="19"/>
    </location>
</feature>
<dbReference type="Proteomes" id="UP001479290">
    <property type="component" value="Unassembled WGS sequence"/>
</dbReference>
<dbReference type="Pfam" id="PF01825">
    <property type="entry name" value="GPS"/>
    <property type="match status" value="1"/>
</dbReference>
<protein>
    <recommendedName>
        <fullName evidence="7">G-protein coupled receptors family 2 profile 2 domain-containing protein</fullName>
    </recommendedName>
</protein>
<evidence type="ECO:0000313" key="8">
    <source>
        <dbReference type="EMBL" id="KAK9967730.1"/>
    </source>
</evidence>
<keyword evidence="9" id="KW-1185">Reference proteome</keyword>
<evidence type="ECO:0000259" key="7">
    <source>
        <dbReference type="PROSITE" id="PS50261"/>
    </source>
</evidence>
<dbReference type="Gene3D" id="1.20.1070.10">
    <property type="entry name" value="Rhodopsin 7-helix transmembrane proteins"/>
    <property type="match status" value="1"/>
</dbReference>
<evidence type="ECO:0000256" key="1">
    <source>
        <dbReference type="ARBA" id="ARBA00004141"/>
    </source>
</evidence>
<dbReference type="InterPro" id="IPR053066">
    <property type="entry name" value="ADGR_G7"/>
</dbReference>
<dbReference type="InterPro" id="IPR053984">
    <property type="entry name" value="GPR128_N"/>
</dbReference>
<dbReference type="Gene3D" id="2.60.220.50">
    <property type="match status" value="1"/>
</dbReference>
<keyword evidence="4 5" id="KW-0472">Membrane</keyword>
<reference evidence="8 9" key="1">
    <citation type="submission" date="2024-05" db="EMBL/GenBank/DDBJ databases">
        <title>A high-quality chromosomal-level genome assembly of Topmouth culter (Culter alburnus).</title>
        <authorList>
            <person name="Zhao H."/>
        </authorList>
    </citation>
    <scope>NUCLEOTIDE SEQUENCE [LARGE SCALE GENOMIC DNA]</scope>
    <source>
        <strain evidence="8">CATC2023</strain>
        <tissue evidence="8">Muscle</tissue>
    </source>
</reference>
<comment type="caution">
    <text evidence="8">The sequence shown here is derived from an EMBL/GenBank/DDBJ whole genome shotgun (WGS) entry which is preliminary data.</text>
</comment>
<dbReference type="Pfam" id="PF00002">
    <property type="entry name" value="7tm_2"/>
    <property type="match status" value="1"/>
</dbReference>
<feature type="domain" description="G-protein coupled receptors family 2 profile 2" evidence="7">
    <location>
        <begin position="400"/>
        <end position="682"/>
    </location>
</feature>
<organism evidence="8 9">
    <name type="scientific">Culter alburnus</name>
    <name type="common">Topmouth culter</name>
    <dbReference type="NCBI Taxonomy" id="194366"/>
    <lineage>
        <taxon>Eukaryota</taxon>
        <taxon>Metazoa</taxon>
        <taxon>Chordata</taxon>
        <taxon>Craniata</taxon>
        <taxon>Vertebrata</taxon>
        <taxon>Euteleostomi</taxon>
        <taxon>Actinopterygii</taxon>
        <taxon>Neopterygii</taxon>
        <taxon>Teleostei</taxon>
        <taxon>Ostariophysi</taxon>
        <taxon>Cypriniformes</taxon>
        <taxon>Xenocyprididae</taxon>
        <taxon>Xenocypridinae</taxon>
        <taxon>Culter</taxon>
    </lineage>
</organism>
<dbReference type="PANTHER" id="PTHR47767:SF1">
    <property type="entry name" value="ADHESION G PROTEIN-COUPLED RECEPTOR G7"/>
    <property type="match status" value="1"/>
</dbReference>
<keyword evidence="2 5" id="KW-0812">Transmembrane</keyword>